<feature type="region of interest" description="Disordered" evidence="1">
    <location>
        <begin position="468"/>
        <end position="498"/>
    </location>
</feature>
<feature type="region of interest" description="Disordered" evidence="1">
    <location>
        <begin position="557"/>
        <end position="582"/>
    </location>
</feature>
<feature type="chain" id="PRO_5042534235" evidence="2">
    <location>
        <begin position="24"/>
        <end position="951"/>
    </location>
</feature>
<dbReference type="GeneID" id="113464258"/>
<organism evidence="3 4">
    <name type="scientific">Ceratina calcarata</name>
    <dbReference type="NCBI Taxonomy" id="156304"/>
    <lineage>
        <taxon>Eukaryota</taxon>
        <taxon>Metazoa</taxon>
        <taxon>Ecdysozoa</taxon>
        <taxon>Arthropoda</taxon>
        <taxon>Hexapoda</taxon>
        <taxon>Insecta</taxon>
        <taxon>Pterygota</taxon>
        <taxon>Neoptera</taxon>
        <taxon>Endopterygota</taxon>
        <taxon>Hymenoptera</taxon>
        <taxon>Apocrita</taxon>
        <taxon>Aculeata</taxon>
        <taxon>Apoidea</taxon>
        <taxon>Anthophila</taxon>
        <taxon>Apidae</taxon>
        <taxon>Ceratina</taxon>
        <taxon>Zadontomerus</taxon>
    </lineage>
</organism>
<dbReference type="KEGG" id="ccal:113464258"/>
<evidence type="ECO:0000256" key="1">
    <source>
        <dbReference type="SAM" id="MobiDB-lite"/>
    </source>
</evidence>
<feature type="compositionally biased region" description="Low complexity" evidence="1">
    <location>
        <begin position="662"/>
        <end position="672"/>
    </location>
</feature>
<dbReference type="RefSeq" id="XP_026668942.1">
    <property type="nucleotide sequence ID" value="XM_026813141.1"/>
</dbReference>
<evidence type="ECO:0000313" key="4">
    <source>
        <dbReference type="RefSeq" id="XP_026668942.1"/>
    </source>
</evidence>
<gene>
    <name evidence="4" type="primary">LOC113464258</name>
</gene>
<evidence type="ECO:0000313" key="3">
    <source>
        <dbReference type="Proteomes" id="UP000694925"/>
    </source>
</evidence>
<keyword evidence="2" id="KW-0732">Signal</keyword>
<sequence>MKNQYPTIFLFCAVLCIARFTAGEENTIITDERVENTVIQQNVDGEKIADISASLRWQSKGLSEVLSGIQFGSPPLSLTAVESLEKHSCEEEASTFGHEHVCEVAAHEIFCEMSKLMVYVSMSTQNLEVNAGPLSNATDEAASYVQMVFNGALPEIIEVSGATFEDFINNPENVINLVDALKRSVPTSGIIRSATRLAIAINKFVEHAYNLLVYMGVPNLVDFFRQVAQGLVTVPGALLNFLVDNVLYPVANTLIETIAWWLMIQNNFPGYFRQLFYKYLTVVEEIIDITRASYNGYSASGFSQIMVDTVLSKNSSLGMMSMIQNYSTANQLTMSTDTGSPSLQSGLSELITDVTKSATEDAQPWLIPAITKYSLSLLRPAASNSRVIDVSISDVNIGDDNVASVESSPVSSSGIAGTLENDLTSYSSPLISSPSISSGNNVVQYSAINVQSKDNTLSISDQASLVPRPSDFSNIRSESSVSSAQISESSSNLSVNDGTIAGSDQISGVNPIAPSKISASSSSLSMTDETVVASGQSIPLPSKISESSSSLQITDKTVVASGQPSPINYPTPPKISESASSLSITDQTLVTSNQPNPLIYPIPSKISESSSSLSMTDETIVASDQPAPVIYPAPSKVSASSSSLSMTDETVVASGQPNPLPSKISESSSSLSMTDETVVASVQPSPINYPVPSKVSASSSSLSMTDETVVASGQPNPLPSKISESSSSLSMTDETVVASGQPNPLPSKISESSSSLSMTDETVVASDQSSIVNSNSLDSSIPLTSGTNIVSENLESSATIAKTDNSFSRIINSYLPRGNPRGVFNLGSLSSLSSSRINTPTCGTSTFLSSLSNLNNFLNNIVSSPLYIPLKEIASALNNVILSPGDVIVIFLRNNLGLIGRIDGGIQISFRVYRLRSTVSTNSQEGVNIWHMQSREFPSCERRIRSLFQNY</sequence>
<protein>
    <submittedName>
        <fullName evidence="4">Flocculation protein FLO11-like</fullName>
    </submittedName>
</protein>
<evidence type="ECO:0000256" key="2">
    <source>
        <dbReference type="SAM" id="SignalP"/>
    </source>
</evidence>
<accession>A0AAJ7S100</accession>
<name>A0AAJ7S100_9HYME</name>
<keyword evidence="3" id="KW-1185">Reference proteome</keyword>
<feature type="compositionally biased region" description="Low complexity" evidence="1">
    <location>
        <begin position="477"/>
        <end position="494"/>
    </location>
</feature>
<reference evidence="4" key="1">
    <citation type="submission" date="2025-08" db="UniProtKB">
        <authorList>
            <consortium name="RefSeq"/>
        </authorList>
    </citation>
    <scope>IDENTIFICATION</scope>
    <source>
        <tissue evidence="4">Whole body</tissue>
    </source>
</reference>
<feature type="compositionally biased region" description="Low complexity" evidence="1">
    <location>
        <begin position="720"/>
        <end position="730"/>
    </location>
</feature>
<feature type="region of interest" description="Disordered" evidence="1">
    <location>
        <begin position="648"/>
        <end position="677"/>
    </location>
</feature>
<proteinExistence type="predicted"/>
<feature type="compositionally biased region" description="Low complexity" evidence="1">
    <location>
        <begin position="747"/>
        <end position="757"/>
    </location>
</feature>
<feature type="compositionally biased region" description="Polar residues" evidence="1">
    <location>
        <begin position="557"/>
        <end position="566"/>
    </location>
</feature>
<feature type="signal peptide" evidence="2">
    <location>
        <begin position="1"/>
        <end position="23"/>
    </location>
</feature>
<feature type="region of interest" description="Disordered" evidence="1">
    <location>
        <begin position="706"/>
        <end position="758"/>
    </location>
</feature>
<dbReference type="Proteomes" id="UP000694925">
    <property type="component" value="Unplaced"/>
</dbReference>
<dbReference type="AlphaFoldDB" id="A0AAJ7S100"/>